<dbReference type="Pfam" id="PF14561">
    <property type="entry name" value="TPR_20"/>
    <property type="match status" value="1"/>
</dbReference>
<dbReference type="InterPro" id="IPR011990">
    <property type="entry name" value="TPR-like_helical_dom_sf"/>
</dbReference>
<dbReference type="AlphaFoldDB" id="A0A553JYB7"/>
<evidence type="ECO:0000313" key="3">
    <source>
        <dbReference type="EMBL" id="TRY17434.1"/>
    </source>
</evidence>
<proteinExistence type="predicted"/>
<dbReference type="EMBL" id="VKKG01000005">
    <property type="protein sequence ID" value="TRY17434.1"/>
    <property type="molecule type" value="Genomic_DNA"/>
</dbReference>
<evidence type="ECO:0000313" key="4">
    <source>
        <dbReference type="Proteomes" id="UP000317638"/>
    </source>
</evidence>
<dbReference type="PANTHER" id="PTHR43601">
    <property type="entry name" value="THIOREDOXIN, MITOCHONDRIAL"/>
    <property type="match status" value="1"/>
</dbReference>
<comment type="caution">
    <text evidence="3">The sequence shown here is derived from an EMBL/GenBank/DDBJ whole genome shotgun (WGS) entry which is preliminary data.</text>
</comment>
<dbReference type="OrthoDB" id="5181746at2"/>
<organism evidence="3 4">
    <name type="scientific">Tessaracoccus rhinocerotis</name>
    <dbReference type="NCBI Taxonomy" id="1689449"/>
    <lineage>
        <taxon>Bacteria</taxon>
        <taxon>Bacillati</taxon>
        <taxon>Actinomycetota</taxon>
        <taxon>Actinomycetes</taxon>
        <taxon>Propionibacteriales</taxon>
        <taxon>Propionibacteriaceae</taxon>
        <taxon>Tessaracoccus</taxon>
    </lineage>
</organism>
<evidence type="ECO:0000259" key="2">
    <source>
        <dbReference type="Pfam" id="PF00085"/>
    </source>
</evidence>
<dbReference type="Gene3D" id="3.40.30.10">
    <property type="entry name" value="Glutaredoxin"/>
    <property type="match status" value="1"/>
</dbReference>
<dbReference type="Pfam" id="PF00085">
    <property type="entry name" value="Thioredoxin"/>
    <property type="match status" value="1"/>
</dbReference>
<reference evidence="3 4" key="1">
    <citation type="submission" date="2019-07" db="EMBL/GenBank/DDBJ databases">
        <authorList>
            <person name="Zhou L.-Y."/>
        </authorList>
    </citation>
    <scope>NUCLEOTIDE SEQUENCE [LARGE SCALE GENOMIC DNA]</scope>
    <source>
        <strain evidence="3 4">YIM 101269</strain>
    </source>
</reference>
<dbReference type="InterPro" id="IPR013766">
    <property type="entry name" value="Thioredoxin_domain"/>
</dbReference>
<accession>A0A553JYB7</accession>
<dbReference type="GO" id="GO:0045454">
    <property type="term" value="P:cell redox homeostasis"/>
    <property type="evidence" value="ECO:0007669"/>
    <property type="project" value="TreeGrafter"/>
</dbReference>
<feature type="compositionally biased region" description="Basic and acidic residues" evidence="1">
    <location>
        <begin position="15"/>
        <end position="28"/>
    </location>
</feature>
<keyword evidence="4" id="KW-1185">Reference proteome</keyword>
<feature type="region of interest" description="Disordered" evidence="1">
    <location>
        <begin position="177"/>
        <end position="198"/>
    </location>
</feature>
<dbReference type="InterPro" id="IPR036249">
    <property type="entry name" value="Thioredoxin-like_sf"/>
</dbReference>
<evidence type="ECO:0000256" key="1">
    <source>
        <dbReference type="SAM" id="MobiDB-lite"/>
    </source>
</evidence>
<dbReference type="Gene3D" id="1.25.40.10">
    <property type="entry name" value="Tetratricopeptide repeat domain"/>
    <property type="match status" value="1"/>
</dbReference>
<gene>
    <name evidence="3" type="ORF">FOJ82_12945</name>
</gene>
<feature type="region of interest" description="Disordered" evidence="1">
    <location>
        <begin position="15"/>
        <end position="34"/>
    </location>
</feature>
<dbReference type="CDD" id="cd02956">
    <property type="entry name" value="ybbN"/>
    <property type="match status" value="1"/>
</dbReference>
<protein>
    <submittedName>
        <fullName evidence="3">Tetratricopeptide repeat protein</fullName>
    </submittedName>
</protein>
<name>A0A553JYB7_9ACTN</name>
<dbReference type="Proteomes" id="UP000317638">
    <property type="component" value="Unassembled WGS sequence"/>
</dbReference>
<sequence length="333" mass="34768">MAPYWHLSGVDARDRPVEPLRRDGKDGSMTDPNFTRPGAVDLSALASAAEAPAAGAASYVVDAGEADFQALVNLSAQHPVIVEFHSARDARGAEVSNVLAAMVNAGEGRFLLARVDVDAAPQIAQQLGVQAVPTVVAIIGGQLAPLFQGTRSREEIQPLLDQVAQLAVANGMTGRAQPVPGAGAPAAGASQEQAPPADPRFAAADEALAAGDYARAVEEFDKLLAATPGDGEVIAGRAQASLLQRSLSFDAKEIVEAAAAHPDDVAVQLDAADLEVIQGEYQAALDRLLGLAAEKSADEREPIRVRILELFEVIGRTDPIVAKARRRLSSLLF</sequence>
<feature type="domain" description="Thioredoxin" evidence="2">
    <location>
        <begin position="65"/>
        <end position="160"/>
    </location>
</feature>
<dbReference type="SUPFAM" id="SSF48452">
    <property type="entry name" value="TPR-like"/>
    <property type="match status" value="1"/>
</dbReference>
<dbReference type="GO" id="GO:0006950">
    <property type="term" value="P:response to stress"/>
    <property type="evidence" value="ECO:0007669"/>
    <property type="project" value="UniProtKB-ARBA"/>
</dbReference>
<dbReference type="SUPFAM" id="SSF52833">
    <property type="entry name" value="Thioredoxin-like"/>
    <property type="match status" value="1"/>
</dbReference>
<dbReference type="PANTHER" id="PTHR43601:SF3">
    <property type="entry name" value="THIOREDOXIN, MITOCHONDRIAL"/>
    <property type="match status" value="1"/>
</dbReference>